<accession>A0A9D3WGN6</accession>
<dbReference type="GO" id="GO:0048364">
    <property type="term" value="P:root development"/>
    <property type="evidence" value="ECO:0007669"/>
    <property type="project" value="InterPro"/>
</dbReference>
<name>A0A9D3WGN6_9ROSI</name>
<dbReference type="Pfam" id="PF03087">
    <property type="entry name" value="BPS1"/>
    <property type="match status" value="1"/>
</dbReference>
<dbReference type="OrthoDB" id="995074at2759"/>
<evidence type="ECO:0000313" key="1">
    <source>
        <dbReference type="EMBL" id="KAH1122745.1"/>
    </source>
</evidence>
<comment type="caution">
    <text evidence="1">The sequence shown here is derived from an EMBL/GenBank/DDBJ whole genome shotgun (WGS) entry which is preliminary data.</text>
</comment>
<organism evidence="1 2">
    <name type="scientific">Gossypium stocksii</name>
    <dbReference type="NCBI Taxonomy" id="47602"/>
    <lineage>
        <taxon>Eukaryota</taxon>
        <taxon>Viridiplantae</taxon>
        <taxon>Streptophyta</taxon>
        <taxon>Embryophyta</taxon>
        <taxon>Tracheophyta</taxon>
        <taxon>Spermatophyta</taxon>
        <taxon>Magnoliopsida</taxon>
        <taxon>eudicotyledons</taxon>
        <taxon>Gunneridae</taxon>
        <taxon>Pentapetalae</taxon>
        <taxon>rosids</taxon>
        <taxon>malvids</taxon>
        <taxon>Malvales</taxon>
        <taxon>Malvaceae</taxon>
        <taxon>Malvoideae</taxon>
        <taxon>Gossypium</taxon>
    </lineage>
</organism>
<evidence type="ECO:0000313" key="2">
    <source>
        <dbReference type="Proteomes" id="UP000828251"/>
    </source>
</evidence>
<reference evidence="1 2" key="1">
    <citation type="journal article" date="2021" name="Plant Biotechnol. J.">
        <title>Multi-omics assisted identification of the key and species-specific regulatory components of drought-tolerant mechanisms in Gossypium stocksii.</title>
        <authorList>
            <person name="Yu D."/>
            <person name="Ke L."/>
            <person name="Zhang D."/>
            <person name="Wu Y."/>
            <person name="Sun Y."/>
            <person name="Mei J."/>
            <person name="Sun J."/>
            <person name="Sun Y."/>
        </authorList>
    </citation>
    <scope>NUCLEOTIDE SEQUENCE [LARGE SCALE GENOMIC DNA]</scope>
    <source>
        <strain evidence="2">cv. E1</strain>
        <tissue evidence="1">Leaf</tissue>
    </source>
</reference>
<proteinExistence type="predicted"/>
<gene>
    <name evidence="1" type="ORF">J1N35_005905</name>
</gene>
<dbReference type="GO" id="GO:0048367">
    <property type="term" value="P:shoot system development"/>
    <property type="evidence" value="ECO:0007669"/>
    <property type="project" value="InterPro"/>
</dbReference>
<keyword evidence="2" id="KW-1185">Reference proteome</keyword>
<dbReference type="AlphaFoldDB" id="A0A9D3WGN6"/>
<dbReference type="Proteomes" id="UP000828251">
    <property type="component" value="Unassembled WGS sequence"/>
</dbReference>
<protein>
    <submittedName>
        <fullName evidence="1">Uncharacterized protein</fullName>
    </submittedName>
</protein>
<dbReference type="EMBL" id="JAIQCV010000002">
    <property type="protein sequence ID" value="KAH1122745.1"/>
    <property type="molecule type" value="Genomic_DNA"/>
</dbReference>
<sequence>MGEVRKYFTFRKVVEKTIHKVLKNVKSVETKHIFSSLNDHETKAMVSLLREVEAVTSSMFEYLFTLILGPKEQLKCSS</sequence>
<dbReference type="InterPro" id="IPR004320">
    <property type="entry name" value="BPS1_pln"/>
</dbReference>